<dbReference type="Proteomes" id="UP000784294">
    <property type="component" value="Unassembled WGS sequence"/>
</dbReference>
<organism evidence="1 2">
    <name type="scientific">Protopolystoma xenopodis</name>
    <dbReference type="NCBI Taxonomy" id="117903"/>
    <lineage>
        <taxon>Eukaryota</taxon>
        <taxon>Metazoa</taxon>
        <taxon>Spiralia</taxon>
        <taxon>Lophotrochozoa</taxon>
        <taxon>Platyhelminthes</taxon>
        <taxon>Monogenea</taxon>
        <taxon>Polyopisthocotylea</taxon>
        <taxon>Polystomatidea</taxon>
        <taxon>Polystomatidae</taxon>
        <taxon>Protopolystoma</taxon>
    </lineage>
</organism>
<name>A0A3S5ARS9_9PLAT</name>
<keyword evidence="2" id="KW-1185">Reference proteome</keyword>
<evidence type="ECO:0000313" key="1">
    <source>
        <dbReference type="EMBL" id="VEL36171.1"/>
    </source>
</evidence>
<reference evidence="1" key="1">
    <citation type="submission" date="2018-11" db="EMBL/GenBank/DDBJ databases">
        <authorList>
            <consortium name="Pathogen Informatics"/>
        </authorList>
    </citation>
    <scope>NUCLEOTIDE SEQUENCE</scope>
</reference>
<evidence type="ECO:0000313" key="2">
    <source>
        <dbReference type="Proteomes" id="UP000784294"/>
    </source>
</evidence>
<gene>
    <name evidence="1" type="ORF">PXEA_LOCUS29611</name>
</gene>
<comment type="caution">
    <text evidence="1">The sequence shown here is derived from an EMBL/GenBank/DDBJ whole genome shotgun (WGS) entry which is preliminary data.</text>
</comment>
<sequence length="336" mass="38904">MGSVEARISDLSSQWAKYRRAIQIRLDLSGQFSTLLQRASTDDYQFHSMLDRLSDTDPVILDPFRGAGRPLFHESLLATGELDHVRQELLSLRGFLEDRQDMARQLIDKVTAGEEPNIASEETVQQCQVLIRLNADRLDQLRDRWTVFEGANEQYRQMHEQWLELSDSSRRLDEKMVASLARISRSPAPVRVGDCEISLREHLVERDLIDQLVLCVSEKARKLGRGIGEREATKPDASVEQQSVWQLFEYAPDSEPTDTEVGLSLGSVRRMRSELRLHLAGLETRWKAWERAWSSHRQMLERRSNQLSRLSTIEVSLHDIFINTHMHTYIHTQIYL</sequence>
<dbReference type="AlphaFoldDB" id="A0A3S5ARS9"/>
<accession>A0A3S5ARS9</accession>
<proteinExistence type="predicted"/>
<dbReference type="EMBL" id="CAAALY010251580">
    <property type="protein sequence ID" value="VEL36171.1"/>
    <property type="molecule type" value="Genomic_DNA"/>
</dbReference>
<dbReference type="OrthoDB" id="5969272at2759"/>
<protein>
    <submittedName>
        <fullName evidence="1">Uncharacterized protein</fullName>
    </submittedName>
</protein>